<keyword evidence="9" id="KW-0325">Glycoprotein</keyword>
<feature type="chain" id="PRO_5018584603" evidence="12">
    <location>
        <begin position="33"/>
        <end position="294"/>
    </location>
</feature>
<evidence type="ECO:0000256" key="10">
    <source>
        <dbReference type="ARBA" id="ARBA00023319"/>
    </source>
</evidence>
<evidence type="ECO:0000256" key="8">
    <source>
        <dbReference type="ARBA" id="ARBA00023170"/>
    </source>
</evidence>
<dbReference type="AlphaFoldDB" id="A0A3Q3A453"/>
<dbReference type="Proteomes" id="UP000264800">
    <property type="component" value="Unplaced"/>
</dbReference>
<evidence type="ECO:0000313" key="14">
    <source>
        <dbReference type="Ensembl" id="ENSKMAP00000010605.1"/>
    </source>
</evidence>
<keyword evidence="6 11" id="KW-0472">Membrane</keyword>
<evidence type="ECO:0000256" key="5">
    <source>
        <dbReference type="ARBA" id="ARBA00022989"/>
    </source>
</evidence>
<dbReference type="InterPro" id="IPR036179">
    <property type="entry name" value="Ig-like_dom_sf"/>
</dbReference>
<dbReference type="GO" id="GO:0071222">
    <property type="term" value="P:cellular response to lipopolysaccharide"/>
    <property type="evidence" value="ECO:0007669"/>
    <property type="project" value="TreeGrafter"/>
</dbReference>
<evidence type="ECO:0000256" key="6">
    <source>
        <dbReference type="ARBA" id="ARBA00023136"/>
    </source>
</evidence>
<proteinExistence type="predicted"/>
<dbReference type="GO" id="GO:0031295">
    <property type="term" value="P:T cell costimulation"/>
    <property type="evidence" value="ECO:0007669"/>
    <property type="project" value="TreeGrafter"/>
</dbReference>
<dbReference type="InterPro" id="IPR007110">
    <property type="entry name" value="Ig-like_dom"/>
</dbReference>
<keyword evidence="10" id="KW-0393">Immunoglobulin domain</keyword>
<dbReference type="PANTHER" id="PTHR25466">
    <property type="entry name" value="T-LYMPHOCYTE ACTIVATION ANTIGEN"/>
    <property type="match status" value="1"/>
</dbReference>
<dbReference type="Gene3D" id="2.60.40.10">
    <property type="entry name" value="Immunoglobulins"/>
    <property type="match status" value="2"/>
</dbReference>
<keyword evidence="2" id="KW-1003">Cell membrane</keyword>
<dbReference type="InterPro" id="IPR013783">
    <property type="entry name" value="Ig-like_fold"/>
</dbReference>
<sequence length="294" mass="32066">MKASRWLCSLWEPRVFNLLVLVLIVTKPVNVAESSPRNYYEGVVGGNVTFYCPVGNPEKLDLLYLQKGQTFINGYHCSNNITGTWPNTIMDLNHTAIHMFGLNLSNAGEYECHFRYLGSKDITSVKLHLMVTAPFGKPSITKTCKDNHNVQEGCYVTCASHNGYPSQKITWKTAHVNSPTWKQPNNSEVLSSPTNKMLNISSTAYINCSSGEVNVSCSVGNITSDVISVCDPPPRTTNNVLVIVAVVIILGISVGIALLCLIMKKRKRGAASATVNDNLSEVVALNGEGMEEAP</sequence>
<evidence type="ECO:0000256" key="9">
    <source>
        <dbReference type="ARBA" id="ARBA00023180"/>
    </source>
</evidence>
<keyword evidence="8" id="KW-0675">Receptor</keyword>
<dbReference type="GO" id="GO:0007166">
    <property type="term" value="P:cell surface receptor signaling pathway"/>
    <property type="evidence" value="ECO:0007669"/>
    <property type="project" value="TreeGrafter"/>
</dbReference>
<keyword evidence="3 11" id="KW-0812">Transmembrane</keyword>
<feature type="signal peptide" evidence="12">
    <location>
        <begin position="1"/>
        <end position="32"/>
    </location>
</feature>
<name>A0A3Q3A453_KRYMA</name>
<evidence type="ECO:0000313" key="15">
    <source>
        <dbReference type="Proteomes" id="UP000264800"/>
    </source>
</evidence>
<dbReference type="PROSITE" id="PS50835">
    <property type="entry name" value="IG_LIKE"/>
    <property type="match status" value="1"/>
</dbReference>
<dbReference type="GO" id="GO:0042102">
    <property type="term" value="P:positive regulation of T cell proliferation"/>
    <property type="evidence" value="ECO:0007669"/>
    <property type="project" value="TreeGrafter"/>
</dbReference>
<dbReference type="OMA" id="CASHNGY"/>
<evidence type="ECO:0000256" key="11">
    <source>
        <dbReference type="SAM" id="Phobius"/>
    </source>
</evidence>
<dbReference type="KEGG" id="kmr:108244624"/>
<comment type="subcellular location">
    <subcellularLocation>
        <location evidence="1">Cell membrane</location>
        <topology evidence="1">Single-pass type I membrane protein</topology>
    </subcellularLocation>
</comment>
<dbReference type="OrthoDB" id="9904387at2759"/>
<keyword evidence="5 11" id="KW-1133">Transmembrane helix</keyword>
<evidence type="ECO:0000256" key="12">
    <source>
        <dbReference type="SAM" id="SignalP"/>
    </source>
</evidence>
<protein>
    <submittedName>
        <fullName evidence="14">Uncharacterized LOC108244624</fullName>
    </submittedName>
</protein>
<feature type="domain" description="Ig-like" evidence="13">
    <location>
        <begin position="138"/>
        <end position="228"/>
    </location>
</feature>
<evidence type="ECO:0000259" key="13">
    <source>
        <dbReference type="PROSITE" id="PS50835"/>
    </source>
</evidence>
<reference evidence="14" key="2">
    <citation type="submission" date="2025-09" db="UniProtKB">
        <authorList>
            <consortium name="Ensembl"/>
        </authorList>
    </citation>
    <scope>IDENTIFICATION</scope>
</reference>
<keyword evidence="15" id="KW-1185">Reference proteome</keyword>
<dbReference type="GO" id="GO:0009897">
    <property type="term" value="C:external side of plasma membrane"/>
    <property type="evidence" value="ECO:0007669"/>
    <property type="project" value="TreeGrafter"/>
</dbReference>
<evidence type="ECO:0000256" key="7">
    <source>
        <dbReference type="ARBA" id="ARBA00023157"/>
    </source>
</evidence>
<keyword evidence="4 12" id="KW-0732">Signal</keyword>
<feature type="transmembrane region" description="Helical" evidence="11">
    <location>
        <begin position="240"/>
        <end position="262"/>
    </location>
</feature>
<evidence type="ECO:0000256" key="2">
    <source>
        <dbReference type="ARBA" id="ARBA00022475"/>
    </source>
</evidence>
<dbReference type="GeneID" id="108244624"/>
<dbReference type="InterPro" id="IPR051713">
    <property type="entry name" value="T-cell_Activation_Regulation"/>
</dbReference>
<reference evidence="14" key="1">
    <citation type="submission" date="2025-08" db="UniProtKB">
        <authorList>
            <consortium name="Ensembl"/>
        </authorList>
    </citation>
    <scope>IDENTIFICATION</scope>
</reference>
<dbReference type="PANTHER" id="PTHR25466:SF2">
    <property type="entry name" value="T-LYMPHOCYTE ACTIVATION ANTIGEN CD86"/>
    <property type="match status" value="1"/>
</dbReference>
<accession>A0A3Q3A453</accession>
<dbReference type="GO" id="GO:0006955">
    <property type="term" value="P:immune response"/>
    <property type="evidence" value="ECO:0007669"/>
    <property type="project" value="TreeGrafter"/>
</dbReference>
<dbReference type="SUPFAM" id="SSF48726">
    <property type="entry name" value="Immunoglobulin"/>
    <property type="match status" value="1"/>
</dbReference>
<dbReference type="GeneTree" id="ENSGT00530000067879"/>
<evidence type="ECO:0000256" key="3">
    <source>
        <dbReference type="ARBA" id="ARBA00022692"/>
    </source>
</evidence>
<keyword evidence="7" id="KW-1015">Disulfide bond</keyword>
<dbReference type="GO" id="GO:0042130">
    <property type="term" value="P:negative regulation of T cell proliferation"/>
    <property type="evidence" value="ECO:0007669"/>
    <property type="project" value="TreeGrafter"/>
</dbReference>
<organism evidence="14 15">
    <name type="scientific">Kryptolebias marmoratus</name>
    <name type="common">Mangrove killifish</name>
    <name type="synonym">Rivulus marmoratus</name>
    <dbReference type="NCBI Taxonomy" id="37003"/>
    <lineage>
        <taxon>Eukaryota</taxon>
        <taxon>Metazoa</taxon>
        <taxon>Chordata</taxon>
        <taxon>Craniata</taxon>
        <taxon>Vertebrata</taxon>
        <taxon>Euteleostomi</taxon>
        <taxon>Actinopterygii</taxon>
        <taxon>Neopterygii</taxon>
        <taxon>Teleostei</taxon>
        <taxon>Neoteleostei</taxon>
        <taxon>Acanthomorphata</taxon>
        <taxon>Ovalentaria</taxon>
        <taxon>Atherinomorphae</taxon>
        <taxon>Cyprinodontiformes</taxon>
        <taxon>Rivulidae</taxon>
        <taxon>Kryptolebias</taxon>
    </lineage>
</organism>
<evidence type="ECO:0000256" key="1">
    <source>
        <dbReference type="ARBA" id="ARBA00004251"/>
    </source>
</evidence>
<evidence type="ECO:0000256" key="4">
    <source>
        <dbReference type="ARBA" id="ARBA00022729"/>
    </source>
</evidence>
<dbReference type="RefSeq" id="XP_017286477.1">
    <property type="nucleotide sequence ID" value="XM_017430988.3"/>
</dbReference>
<dbReference type="Ensembl" id="ENSKMAT00000010767.1">
    <property type="protein sequence ID" value="ENSKMAP00000010605.1"/>
    <property type="gene ID" value="ENSKMAG00000007965.1"/>
</dbReference>